<keyword evidence="6 10" id="KW-0809">Transit peptide</keyword>
<comment type="pathway">
    <text evidence="2 10">Energy metabolism; oxidative phosphorylation.</text>
</comment>
<dbReference type="AlphaFoldDB" id="A0A316UYW4"/>
<dbReference type="STRING" id="1569628.A0A316UYW4"/>
<sequence>MVSAILANASRQAARTSVPRGVRMVHFENTIDTAVPFKSGPKYKARLAVGITTFLISGFSLPFVAAAWQRYKQ</sequence>
<evidence type="ECO:0000256" key="6">
    <source>
        <dbReference type="ARBA" id="ARBA00022946"/>
    </source>
</evidence>
<dbReference type="GO" id="GO:0005743">
    <property type="term" value="C:mitochondrial inner membrane"/>
    <property type="evidence" value="ECO:0007669"/>
    <property type="project" value="UniProtKB-SubCell"/>
</dbReference>
<keyword evidence="12" id="KW-1185">Reference proteome</keyword>
<evidence type="ECO:0000256" key="1">
    <source>
        <dbReference type="ARBA" id="ARBA00004434"/>
    </source>
</evidence>
<evidence type="ECO:0000256" key="8">
    <source>
        <dbReference type="ARBA" id="ARBA00023128"/>
    </source>
</evidence>
<organism evidence="11 12">
    <name type="scientific">Jaminaea rosea</name>
    <dbReference type="NCBI Taxonomy" id="1569628"/>
    <lineage>
        <taxon>Eukaryota</taxon>
        <taxon>Fungi</taxon>
        <taxon>Dikarya</taxon>
        <taxon>Basidiomycota</taxon>
        <taxon>Ustilaginomycotina</taxon>
        <taxon>Exobasidiomycetes</taxon>
        <taxon>Microstromatales</taxon>
        <taxon>Microstromatales incertae sedis</taxon>
        <taxon>Jaminaea</taxon>
    </lineage>
</organism>
<dbReference type="InterPro" id="IPR036636">
    <property type="entry name" value="COX7C/Cox8_sf"/>
</dbReference>
<comment type="subcellular location">
    <subcellularLocation>
        <location evidence="1 10">Mitochondrion inner membrane</location>
        <topology evidence="1 10">Single-pass membrane protein</topology>
    </subcellularLocation>
</comment>
<comment type="function">
    <text evidence="10">Component of the cytochrome c oxidase, the last enzyme in the mitochondrial electron transport chain which drives oxidative phosphorylation. The respiratory chain contains 3 multisubunit complexes succinate dehydrogenase (complex II, CII), ubiquinol-cytochrome c oxidoreductase (cytochrome b-c1 complex, complex III, CIII) and cytochrome c oxidase (complex IV, CIV), that cooperate to transfer electrons derived from NADH and succinate to molecular oxygen, creating an electrochemical gradient over the inner membrane that drives transmembrane transport and the ATP synthase. Cytochrome c oxidase is the component of the respiratory chain that catalyzes the reduction of oxygen to water. Electrons originating from reduced cytochrome c in the intermembrane space (IMS) are transferred via the dinuclear copper A center (CU(A)) of subunit 2 and heme A of subunit 1 to the active site in subunit 1, a binuclear center (BNC) formed by heme A3 and copper B (CU(B)). The BNC reduces molecular oxygen to 2 water molecules using 4 electrons from cytochrome c in the IMS and 4 protons from the mitochondrial matrix.</text>
</comment>
<reference evidence="11 12" key="1">
    <citation type="journal article" date="2018" name="Mol. Biol. Evol.">
        <title>Broad Genomic Sampling Reveals a Smut Pathogenic Ancestry of the Fungal Clade Ustilaginomycotina.</title>
        <authorList>
            <person name="Kijpornyongpan T."/>
            <person name="Mondo S.J."/>
            <person name="Barry K."/>
            <person name="Sandor L."/>
            <person name="Lee J."/>
            <person name="Lipzen A."/>
            <person name="Pangilinan J."/>
            <person name="LaButti K."/>
            <person name="Hainaut M."/>
            <person name="Henrissat B."/>
            <person name="Grigoriev I.V."/>
            <person name="Spatafora J.W."/>
            <person name="Aime M.C."/>
        </authorList>
    </citation>
    <scope>NUCLEOTIDE SEQUENCE [LARGE SCALE GENOMIC DNA]</scope>
    <source>
        <strain evidence="11 12">MCA 5214</strain>
    </source>
</reference>
<dbReference type="Pfam" id="PF02935">
    <property type="entry name" value="COX7C"/>
    <property type="match status" value="1"/>
</dbReference>
<comment type="subunit">
    <text evidence="10">Component of the cytochrome c oxidase (complex IV, CIV), a multisubunit enzyme composed of a catalytic core of 3 subunits and several supernumerary subunits. The complex exists as a monomer or a dimer and forms supercomplexes (SCs) in the inner mitochondrial membrane with ubiquinol-cytochrome c oxidoreductase (cytochrome b-c1 complex, complex III, CIII).</text>
</comment>
<protein>
    <recommendedName>
        <fullName evidence="10">Cytochrome c oxidase subunit 8, mitochondrial</fullName>
    </recommendedName>
    <alternativeName>
        <fullName evidence="10">Cytochrome c oxidase polypeptide VIII</fullName>
    </alternativeName>
</protein>
<dbReference type="GO" id="GO:0006123">
    <property type="term" value="P:mitochondrial electron transport, cytochrome c to oxygen"/>
    <property type="evidence" value="ECO:0007669"/>
    <property type="project" value="UniProtKB-UniRule"/>
</dbReference>
<dbReference type="PANTHER" id="PTHR13313:SF0">
    <property type="entry name" value="CYTOCHROME C OXIDASE SUBUNIT 7C, MITOCHONDRIAL"/>
    <property type="match status" value="1"/>
</dbReference>
<evidence type="ECO:0000256" key="10">
    <source>
        <dbReference type="RuleBase" id="RU368123"/>
    </source>
</evidence>
<accession>A0A316UYW4</accession>
<dbReference type="GeneID" id="37029791"/>
<name>A0A316UYW4_9BASI</name>
<dbReference type="RefSeq" id="XP_025365119.1">
    <property type="nucleotide sequence ID" value="XM_025507968.1"/>
</dbReference>
<dbReference type="Gene3D" id="4.10.49.10">
    <property type="entry name" value="Cytochrome c oxidase subunit VIIc"/>
    <property type="match status" value="1"/>
</dbReference>
<dbReference type="EMBL" id="KZ819662">
    <property type="protein sequence ID" value="PWN30507.1"/>
    <property type="molecule type" value="Genomic_DNA"/>
</dbReference>
<keyword evidence="4 10" id="KW-0812">Transmembrane</keyword>
<evidence type="ECO:0000256" key="9">
    <source>
        <dbReference type="ARBA" id="ARBA00023136"/>
    </source>
</evidence>
<evidence type="ECO:0000256" key="3">
    <source>
        <dbReference type="ARBA" id="ARBA00010514"/>
    </source>
</evidence>
<evidence type="ECO:0000256" key="2">
    <source>
        <dbReference type="ARBA" id="ARBA00004673"/>
    </source>
</evidence>
<evidence type="ECO:0000256" key="7">
    <source>
        <dbReference type="ARBA" id="ARBA00022989"/>
    </source>
</evidence>
<proteinExistence type="inferred from homology"/>
<dbReference type="GO" id="GO:0045277">
    <property type="term" value="C:respiratory chain complex IV"/>
    <property type="evidence" value="ECO:0007669"/>
    <property type="project" value="UniProtKB-UniRule"/>
</dbReference>
<feature type="transmembrane region" description="Helical" evidence="10">
    <location>
        <begin position="47"/>
        <end position="68"/>
    </location>
</feature>
<gene>
    <name evidence="11" type="ORF">BDZ90DRAFT_257587</name>
</gene>
<dbReference type="SUPFAM" id="SSF81427">
    <property type="entry name" value="Mitochondrial cytochrome c oxidase subunit VIIc (aka VIIIa)"/>
    <property type="match status" value="1"/>
</dbReference>
<keyword evidence="7 10" id="KW-1133">Transmembrane helix</keyword>
<comment type="similarity">
    <text evidence="3 10">Belongs to the cytochrome c oxidase VIIc family.</text>
</comment>
<keyword evidence="5 10" id="KW-0999">Mitochondrion inner membrane</keyword>
<evidence type="ECO:0000313" key="12">
    <source>
        <dbReference type="Proteomes" id="UP000245884"/>
    </source>
</evidence>
<dbReference type="InterPro" id="IPR004202">
    <property type="entry name" value="COX7C/Cox8"/>
</dbReference>
<dbReference type="UniPathway" id="UPA00705"/>
<dbReference type="OrthoDB" id="9974841at2759"/>
<evidence type="ECO:0000256" key="4">
    <source>
        <dbReference type="ARBA" id="ARBA00022692"/>
    </source>
</evidence>
<dbReference type="Proteomes" id="UP000245884">
    <property type="component" value="Unassembled WGS sequence"/>
</dbReference>
<keyword evidence="8 10" id="KW-0496">Mitochondrion</keyword>
<evidence type="ECO:0000313" key="11">
    <source>
        <dbReference type="EMBL" id="PWN30507.1"/>
    </source>
</evidence>
<dbReference type="PANTHER" id="PTHR13313">
    <property type="entry name" value="CYTOCHROME C OXIDASE SUBUNIT VIIC"/>
    <property type="match status" value="1"/>
</dbReference>
<evidence type="ECO:0000256" key="5">
    <source>
        <dbReference type="ARBA" id="ARBA00022792"/>
    </source>
</evidence>
<keyword evidence="9 10" id="KW-0472">Membrane</keyword>